<gene>
    <name evidence="2" type="ORF">NMK_3391</name>
</gene>
<protein>
    <submittedName>
        <fullName evidence="2">3-oxoacyl-ACP synthase</fullName>
    </submittedName>
</protein>
<proteinExistence type="predicted"/>
<dbReference type="RefSeq" id="WP_306419353.1">
    <property type="nucleotide sequence ID" value="NZ_BDOQ01000021.1"/>
</dbReference>
<dbReference type="Pfam" id="PF13723">
    <property type="entry name" value="Ketoacyl-synt_2"/>
    <property type="match status" value="1"/>
</dbReference>
<dbReference type="GO" id="GO:0016746">
    <property type="term" value="F:acyltransferase activity"/>
    <property type="evidence" value="ECO:0007669"/>
    <property type="project" value="InterPro"/>
</dbReference>
<sequence length="267" mass="28313">MMSKALTAYIEGIGLIGRGLPDWTIAREVLAGRMPYELQPAVVPAPQLLPPAERRRCGNIVKLTLAVSSEAVAMAQADASTLPSVFTSSHGDAENCHAICDQLATDDKLISPTRFHNSVHNAASGYWSIATRAMAPASVLCGFDASFGAGLLEAMTQVAVDGTRCLLMAIDTEGPELIKDIRPKDGLLGIALVLSPQPRPQSVARIDIGLTHEAADRFTDAVLEQLRLNIASARGLPLLRQVALGQSGRVVLDYLDGTHIAAEVTPC</sequence>
<evidence type="ECO:0000259" key="1">
    <source>
        <dbReference type="Pfam" id="PF13723"/>
    </source>
</evidence>
<evidence type="ECO:0000313" key="3">
    <source>
        <dbReference type="Proteomes" id="UP000245081"/>
    </source>
</evidence>
<feature type="domain" description="Beta-ketoacyl synthase-like N-terminal" evidence="1">
    <location>
        <begin position="42"/>
        <end position="204"/>
    </location>
</feature>
<name>A0A2R5FD84_9PROT</name>
<comment type="caution">
    <text evidence="2">The sequence shown here is derived from an EMBL/GenBank/DDBJ whole genome shotgun (WGS) entry which is preliminary data.</text>
</comment>
<reference evidence="2 3" key="1">
    <citation type="journal article" date="2018" name="Environ. Microbiol.">
        <title>Isolation and genomic characterization of Novimethylophilus kurashikiensis gen. nov. sp. nov., a new lanthanide-dependent methylotrophic species of Methylophilaceae.</title>
        <authorList>
            <person name="Lv H."/>
            <person name="Sahin N."/>
            <person name="Tani A."/>
        </authorList>
    </citation>
    <scope>NUCLEOTIDE SEQUENCE [LARGE SCALE GENOMIC DNA]</scope>
    <source>
        <strain evidence="2 3">La2-4</strain>
    </source>
</reference>
<dbReference type="SUPFAM" id="SSF53901">
    <property type="entry name" value="Thiolase-like"/>
    <property type="match status" value="1"/>
</dbReference>
<organism evidence="2 3">
    <name type="scientific">Novimethylophilus kurashikiensis</name>
    <dbReference type="NCBI Taxonomy" id="1825523"/>
    <lineage>
        <taxon>Bacteria</taxon>
        <taxon>Pseudomonadati</taxon>
        <taxon>Pseudomonadota</taxon>
        <taxon>Betaproteobacteria</taxon>
        <taxon>Nitrosomonadales</taxon>
        <taxon>Methylophilaceae</taxon>
        <taxon>Novimethylophilus</taxon>
    </lineage>
</organism>
<accession>A0A2R5FD84</accession>
<dbReference type="AlphaFoldDB" id="A0A2R5FD84"/>
<evidence type="ECO:0000313" key="2">
    <source>
        <dbReference type="EMBL" id="GBG15779.1"/>
    </source>
</evidence>
<keyword evidence="3" id="KW-1185">Reference proteome</keyword>
<dbReference type="InterPro" id="IPR014030">
    <property type="entry name" value="Ketoacyl_synth_N"/>
</dbReference>
<dbReference type="EMBL" id="BDOQ01000021">
    <property type="protein sequence ID" value="GBG15779.1"/>
    <property type="molecule type" value="Genomic_DNA"/>
</dbReference>
<dbReference type="Proteomes" id="UP000245081">
    <property type="component" value="Unassembled WGS sequence"/>
</dbReference>
<dbReference type="InterPro" id="IPR016039">
    <property type="entry name" value="Thiolase-like"/>
</dbReference>